<evidence type="ECO:0000259" key="14">
    <source>
        <dbReference type="PROSITE" id="PS51635"/>
    </source>
</evidence>
<dbReference type="SUPFAM" id="SSF52151">
    <property type="entry name" value="FabD/lysophospholipase-like"/>
    <property type="match status" value="1"/>
</dbReference>
<evidence type="ECO:0000256" key="11">
    <source>
        <dbReference type="SAM" id="MobiDB-lite"/>
    </source>
</evidence>
<organism evidence="15 16">
    <name type="scientific">Planoprotostelium fungivorum</name>
    <dbReference type="NCBI Taxonomy" id="1890364"/>
    <lineage>
        <taxon>Eukaryota</taxon>
        <taxon>Amoebozoa</taxon>
        <taxon>Evosea</taxon>
        <taxon>Variosea</taxon>
        <taxon>Cavosteliida</taxon>
        <taxon>Cavosteliaceae</taxon>
        <taxon>Planoprotostelium</taxon>
    </lineage>
</organism>
<dbReference type="EMBL" id="MDYQ01000064">
    <property type="protein sequence ID" value="PRP84375.1"/>
    <property type="molecule type" value="Genomic_DNA"/>
</dbReference>
<dbReference type="SUPFAM" id="SSF50729">
    <property type="entry name" value="PH domain-like"/>
    <property type="match status" value="1"/>
</dbReference>
<gene>
    <name evidence="15" type="ORF">PROFUN_08240</name>
</gene>
<evidence type="ECO:0000256" key="8">
    <source>
        <dbReference type="PROSITE-ProRule" id="PRU00087"/>
    </source>
</evidence>
<dbReference type="GO" id="GO:0047499">
    <property type="term" value="F:calcium-independent phospholipase A2 activity"/>
    <property type="evidence" value="ECO:0007669"/>
    <property type="project" value="TreeGrafter"/>
</dbReference>
<comment type="caution">
    <text evidence="10">Lacks conserved residue(s) required for the propagation of feature annotation.</text>
</comment>
<sequence>MEINPLNSASEFALSQPSRGWDFALYASSDDEDYTPPDRPVPLPPTITDVSSSDSDTESPHSSLRKSTGECTPNSPRSPNQASTTLAQLNDVGTKKDTGALRTMYRRMSKMSLSELPDPAKPKAAIKEGFLSKKGHKRTNWMVRWFRLTDTELTYYTKDTANHRKGMIPLDVSEEVKIEKVTDYDAKSKKRSFCFRLTFIPKEKELLVDAGSAEDVDAWVTCILKVIEDNVGKPRVPRPTGKEKKDKSPKVDTKSPELKISEVKISEPKSFESKSPELKSPGSPRREKEISFNLNSCMALTIQDKEKINTILDMLHNEEDLATLAGDLRRSVVSLTEKTHYSGIREGDFKHAFLNRDDIITSIELGLRVHVHAVRSLAIDLTCEVSAPSIKRENETAQQLTLQDVFDRTVLRAYQEILTNYTSFPSISIGEFNKFWKKRKMVDYSLDSDSLAIFKREIRFLVKRILKRPTSVDCNQRLQSVHQFLFGIAVSVSLRAINCAAQQLRGIDLLRQTKYPHRYCDHLDVQRAAVDQERVKRDFGLMDSPPCQKTFVLPSIEWSDIIARNAVQFSSLEIRVFVRWKCLTVSTQGEGESVNVTRDVNVSYREILLMFFVRDILTDGTGGLKMRKTLFRKSSIIDKDKSITRSILLGQPFSESKERTNQLQHSGTSDDGSPDSSPQLEPKASKARMKDGAPQAVVVKNPLQEIIAARTFMVQIGEKNYRLESEIKSLKKLRSIITTSYNVDYEFDLEYYDQEFEQYAAISTWSDLPSGANQKLIKLRVVANQALVNKSINAEQIQDETGNELVMCSENKADKTMRVGIHPINYTKMRRQASDEYVPVISFLGPTGGGKSSLICKFNPSKKPVVALESQPIPTTSNINSFLTGGFDEIPHLRIMDVEGEDGGLPLMEYCKSEGISLDSIPGNDVFSLSSDDVVEFVETVFQRCDIKDLNQYMEARKKVTKNDFTRLSYIMSDVIIYVNTVPPKRESEYLERVLEFTSAAQRGISSAERPALIMVFNQCTKRETPFDIEDSTRQFFLLVDREKKLLESFRTVDFVKLPDWDHTELYKKQFSAFENRLRRRIKETKASKLAQGTLFAESAWFSILEKVVANFESQQLSMSRIFNKFILSESSLVNRAYSFFEAIYGSGSSDKLRFLKCREISIKTLGVYIIMHSKEKGHQSILENQETTIHLLRELLARIHRRTPCEVVLRGHTCTQESGTHDVHRFNITQGSIHSGYVPSRSISSPITRTASQASSANQGSQMNMKRDLSMSPSRSGIFKSFAASVTSSYSDDNFARNRRKQSTAQTEVEELLGAHRFDDPYPEDQLRETMLATISRLKKMSGVEFYKERLFIFRQGILNGCVQDSNLPKHKCFLCLKNKQDCLLTCSHTFCRYCILEFYTIDQIQRGNDANSDDEDIFSIACPLCLEEADLIPNIPGIPGRGAVRVLSLDGGGFRAALQVQMLERLTQLTGFEVSQMFDLICGVGASGPLALSFLVQQQAARFPINVHSAPNSPMRPKSIIGDERASTLSLHPGMGGGGHLSTFGTGGPNFSSIDDHREVFRTLPSLLKKKPLLQKLIGSRIFGAIFGSKYNAEDYEKILRDNVFGDNPDLLTSAAHNTTPKVFVVAGDANSLQCPVLLSNYPNARRTYLRVENKYKLWEAARATTATPGIFPFFQRDEHCFVDGSVFTSSPTELSITEAYNIWGYERDIDMVISMGTGIRSTKQMQGDGFISFLNEVIDLALASEETHTIIKSMSSRYHDSNRGEISTDSPLDDRPLFSYFRLNPELKKRENLANSAQKKNLNALMNRTEEWIKRNDDQFRKMAEIVRARVYVFDGEGARQATRGNFAEFSVFSRLNLNHQPSKGQKLGLIVEIEDETDVLVEGSPENSWRIRYVPTRLGLHHCSVMVTTNEEGAVARHISGSPFIINVVERENSEECDMDIPPELYIPFHEFIQYTTFADGNPIPVEESRSEQQRKILIDRMEPLGVIGDSYDVIRRNSPFPADPSYISHDTDNLMKSLSSQLFYDQVRYNFVRKSIAGWLTNHPHHKLGDGSMLCEYVSSWDDYCDSVETEGKWPDAFSLVAACEFFGVRIVIASAKEGARYITSIKPRVYKRKRPLLIGHWSDFCYGSLIPWTEPSLLRTSTIPSTPIRRSKANSLAFSPRNARFNIKEAENSPNISPVKGNVSTTSSLSTRFDHLDIDQLLETENLHTLSQLDTMTESIGLTPFRCVEYGPAPLIRALPTQRRVVGKWRQLLDPTYIEITHENEDDDHTEEVETESEEEMTEDNRSEVSAQLSPTAIRSIQQSMPPALVQEPKSTKRVTSIIPVMQTPQSQPTSTPVVIPTNNSSNSSSASTSLASSPSKKDTSKKESKKEVKGEKKKKGWFF</sequence>
<proteinExistence type="predicted"/>
<feature type="domain" description="RING-type" evidence="13">
    <location>
        <begin position="1374"/>
        <end position="1427"/>
    </location>
</feature>
<feature type="domain" description="PNPLA" evidence="14">
    <location>
        <begin position="1449"/>
        <end position="1699"/>
    </location>
</feature>
<keyword evidence="4" id="KW-0378">Hydrolase</keyword>
<feature type="compositionally biased region" description="Basic and acidic residues" evidence="11">
    <location>
        <begin position="240"/>
        <end position="277"/>
    </location>
</feature>
<feature type="compositionally biased region" description="Polar residues" evidence="11">
    <location>
        <begin position="1242"/>
        <end position="1251"/>
    </location>
</feature>
<keyword evidence="1" id="KW-0479">Metal-binding</keyword>
<keyword evidence="5" id="KW-0862">Zinc</keyword>
<evidence type="ECO:0000256" key="7">
    <source>
        <dbReference type="ARBA" id="ARBA00023098"/>
    </source>
</evidence>
<feature type="region of interest" description="Disordered" evidence="11">
    <location>
        <begin position="655"/>
        <end position="693"/>
    </location>
</feature>
<keyword evidence="2" id="KW-0677">Repeat</keyword>
<keyword evidence="7" id="KW-0443">Lipid metabolism</keyword>
<dbReference type="GO" id="GO:0016020">
    <property type="term" value="C:membrane"/>
    <property type="evidence" value="ECO:0007669"/>
    <property type="project" value="TreeGrafter"/>
</dbReference>
<comment type="caution">
    <text evidence="15">The sequence shown here is derived from an EMBL/GenBank/DDBJ whole genome shotgun (WGS) entry which is preliminary data.</text>
</comment>
<dbReference type="PROSITE" id="PS00518">
    <property type="entry name" value="ZF_RING_1"/>
    <property type="match status" value="1"/>
</dbReference>
<feature type="compositionally biased region" description="Basic and acidic residues" evidence="11">
    <location>
        <begin position="2366"/>
        <end position="2381"/>
    </location>
</feature>
<evidence type="ECO:0000256" key="1">
    <source>
        <dbReference type="ARBA" id="ARBA00022723"/>
    </source>
</evidence>
<dbReference type="GO" id="GO:0016042">
    <property type="term" value="P:lipid catabolic process"/>
    <property type="evidence" value="ECO:0007669"/>
    <property type="project" value="UniProtKB-KW"/>
</dbReference>
<dbReference type="PROSITE" id="PS50089">
    <property type="entry name" value="ZF_RING_2"/>
    <property type="match status" value="1"/>
</dbReference>
<dbReference type="InterPro" id="IPR017868">
    <property type="entry name" value="Filamin/ABP280_repeat-like"/>
</dbReference>
<dbReference type="InParanoid" id="A0A2P6NK76"/>
<dbReference type="GO" id="GO:0019369">
    <property type="term" value="P:arachidonate metabolic process"/>
    <property type="evidence" value="ECO:0007669"/>
    <property type="project" value="TreeGrafter"/>
</dbReference>
<feature type="region of interest" description="Disordered" evidence="11">
    <location>
        <begin position="2266"/>
        <end position="2299"/>
    </location>
</feature>
<evidence type="ECO:0000313" key="16">
    <source>
        <dbReference type="Proteomes" id="UP000241769"/>
    </source>
</evidence>
<dbReference type="Pfam" id="PF01734">
    <property type="entry name" value="Patatin"/>
    <property type="match status" value="1"/>
</dbReference>
<feature type="compositionally biased region" description="Acidic residues" evidence="11">
    <location>
        <begin position="2270"/>
        <end position="2288"/>
    </location>
</feature>
<feature type="compositionally biased region" description="Polar residues" evidence="11">
    <location>
        <begin position="65"/>
        <end position="84"/>
    </location>
</feature>
<feature type="compositionally biased region" description="Low complexity" evidence="11">
    <location>
        <begin position="2347"/>
        <end position="2365"/>
    </location>
</feature>
<dbReference type="SUPFAM" id="SSF81296">
    <property type="entry name" value="E set domains"/>
    <property type="match status" value="1"/>
</dbReference>
<dbReference type="SMART" id="SM00184">
    <property type="entry name" value="RING"/>
    <property type="match status" value="1"/>
</dbReference>
<evidence type="ECO:0000259" key="12">
    <source>
        <dbReference type="PROSITE" id="PS50003"/>
    </source>
</evidence>
<dbReference type="PANTHER" id="PTHR24185:SF1">
    <property type="entry name" value="CALCIUM-INDEPENDENT PHOSPHOLIPASE A2-GAMMA"/>
    <property type="match status" value="1"/>
</dbReference>
<dbReference type="STRING" id="1890364.A0A2P6NK76"/>
<feature type="region of interest" description="Disordered" evidence="11">
    <location>
        <begin position="233"/>
        <end position="287"/>
    </location>
</feature>
<dbReference type="InterPro" id="IPR011993">
    <property type="entry name" value="PH-like_dom_sf"/>
</dbReference>
<dbReference type="SMART" id="SM00233">
    <property type="entry name" value="PH"/>
    <property type="match status" value="1"/>
</dbReference>
<dbReference type="PROSITE" id="PS50194">
    <property type="entry name" value="FILAMIN_REPEAT"/>
    <property type="match status" value="1"/>
</dbReference>
<dbReference type="PANTHER" id="PTHR24185">
    <property type="entry name" value="CALCIUM-INDEPENDENT PHOSPHOLIPASE A2-GAMMA"/>
    <property type="match status" value="1"/>
</dbReference>
<reference evidence="15 16" key="1">
    <citation type="journal article" date="2018" name="Genome Biol. Evol.">
        <title>Multiple Roots of Fruiting Body Formation in Amoebozoa.</title>
        <authorList>
            <person name="Hillmann F."/>
            <person name="Forbes G."/>
            <person name="Novohradska S."/>
            <person name="Ferling I."/>
            <person name="Riege K."/>
            <person name="Groth M."/>
            <person name="Westermann M."/>
            <person name="Marz M."/>
            <person name="Spaller T."/>
            <person name="Winckler T."/>
            <person name="Schaap P."/>
            <person name="Glockner G."/>
        </authorList>
    </citation>
    <scope>NUCLEOTIDE SEQUENCE [LARGE SCALE GENOMIC DNA]</scope>
    <source>
        <strain evidence="15 16">Jena</strain>
    </source>
</reference>
<evidence type="ECO:0000256" key="9">
    <source>
        <dbReference type="PROSITE-ProRule" id="PRU00175"/>
    </source>
</evidence>
<dbReference type="InterPro" id="IPR013783">
    <property type="entry name" value="Ig-like_fold"/>
</dbReference>
<dbReference type="InterPro" id="IPR002641">
    <property type="entry name" value="PNPLA_dom"/>
</dbReference>
<feature type="region of interest" description="Disordered" evidence="11">
    <location>
        <begin position="2331"/>
        <end position="2390"/>
    </location>
</feature>
<evidence type="ECO:0000256" key="10">
    <source>
        <dbReference type="PROSITE-ProRule" id="PRU01161"/>
    </source>
</evidence>
<dbReference type="InterPro" id="IPR001841">
    <property type="entry name" value="Znf_RING"/>
</dbReference>
<feature type="region of interest" description="Disordered" evidence="11">
    <location>
        <begin position="28"/>
        <end position="84"/>
    </location>
</feature>
<dbReference type="InterPro" id="IPR017907">
    <property type="entry name" value="Znf_RING_CS"/>
</dbReference>
<feature type="compositionally biased region" description="Low complexity" evidence="11">
    <location>
        <begin position="666"/>
        <end position="678"/>
    </location>
</feature>
<dbReference type="PROSITE" id="PS50003">
    <property type="entry name" value="PH_DOMAIN"/>
    <property type="match status" value="1"/>
</dbReference>
<evidence type="ECO:0000256" key="5">
    <source>
        <dbReference type="ARBA" id="ARBA00022833"/>
    </source>
</evidence>
<name>A0A2P6NK76_9EUKA</name>
<keyword evidence="16" id="KW-1185">Reference proteome</keyword>
<keyword evidence="6" id="KW-0442">Lipid degradation</keyword>
<evidence type="ECO:0000256" key="2">
    <source>
        <dbReference type="ARBA" id="ARBA00022737"/>
    </source>
</evidence>
<feature type="repeat" description="Filamin" evidence="8">
    <location>
        <begin position="1827"/>
        <end position="1932"/>
    </location>
</feature>
<dbReference type="InterPro" id="IPR001298">
    <property type="entry name" value="Filamin/ABP280_rpt"/>
</dbReference>
<dbReference type="GO" id="GO:0008270">
    <property type="term" value="F:zinc ion binding"/>
    <property type="evidence" value="ECO:0007669"/>
    <property type="project" value="UniProtKB-KW"/>
</dbReference>
<dbReference type="PROSITE" id="PS51635">
    <property type="entry name" value="PNPLA"/>
    <property type="match status" value="1"/>
</dbReference>
<feature type="compositionally biased region" description="Low complexity" evidence="11">
    <location>
        <begin position="1252"/>
        <end position="1263"/>
    </location>
</feature>
<feature type="region of interest" description="Disordered" evidence="11">
    <location>
        <begin position="1242"/>
        <end position="1273"/>
    </location>
</feature>
<evidence type="ECO:0000256" key="4">
    <source>
        <dbReference type="ARBA" id="ARBA00022801"/>
    </source>
</evidence>
<dbReference type="OrthoDB" id="19605at2759"/>
<dbReference type="Pfam" id="PF00169">
    <property type="entry name" value="PH"/>
    <property type="match status" value="1"/>
</dbReference>
<dbReference type="SUPFAM" id="SSF57850">
    <property type="entry name" value="RING/U-box"/>
    <property type="match status" value="1"/>
</dbReference>
<feature type="domain" description="PH" evidence="12">
    <location>
        <begin position="124"/>
        <end position="228"/>
    </location>
</feature>
<protein>
    <submittedName>
        <fullName evidence="15">Uncharacterized protein</fullName>
    </submittedName>
</protein>
<dbReference type="InterPro" id="IPR001849">
    <property type="entry name" value="PH_domain"/>
</dbReference>
<evidence type="ECO:0000259" key="13">
    <source>
        <dbReference type="PROSITE" id="PS50089"/>
    </source>
</evidence>
<keyword evidence="3 9" id="KW-0863">Zinc-finger</keyword>
<evidence type="ECO:0000256" key="6">
    <source>
        <dbReference type="ARBA" id="ARBA00022963"/>
    </source>
</evidence>
<dbReference type="SMART" id="SM00557">
    <property type="entry name" value="IG_FLMN"/>
    <property type="match status" value="1"/>
</dbReference>
<evidence type="ECO:0000256" key="3">
    <source>
        <dbReference type="ARBA" id="ARBA00022771"/>
    </source>
</evidence>
<dbReference type="Gene3D" id="2.30.29.30">
    <property type="entry name" value="Pleckstrin-homology domain (PH domain)/Phosphotyrosine-binding domain (PTB)"/>
    <property type="match status" value="1"/>
</dbReference>
<dbReference type="InterPro" id="IPR014756">
    <property type="entry name" value="Ig_E-set"/>
</dbReference>
<evidence type="ECO:0000313" key="15">
    <source>
        <dbReference type="EMBL" id="PRP84375.1"/>
    </source>
</evidence>
<dbReference type="Gene3D" id="3.90.70.80">
    <property type="match status" value="1"/>
</dbReference>
<dbReference type="InterPro" id="IPR016035">
    <property type="entry name" value="Acyl_Trfase/lysoPLipase"/>
</dbReference>
<dbReference type="CDD" id="cd22758">
    <property type="entry name" value="OTU_232R-like"/>
    <property type="match status" value="1"/>
</dbReference>
<accession>A0A2P6NK76</accession>
<dbReference type="CDD" id="cd16449">
    <property type="entry name" value="RING-HC"/>
    <property type="match status" value="1"/>
</dbReference>
<dbReference type="Gene3D" id="3.40.1090.10">
    <property type="entry name" value="Cytosolic phospholipase A2 catalytic domain"/>
    <property type="match status" value="1"/>
</dbReference>
<dbReference type="Proteomes" id="UP000241769">
    <property type="component" value="Unassembled WGS sequence"/>
</dbReference>
<feature type="compositionally biased region" description="Polar residues" evidence="11">
    <location>
        <begin position="2333"/>
        <end position="2343"/>
    </location>
</feature>
<dbReference type="Gene3D" id="2.60.40.10">
    <property type="entry name" value="Immunoglobulins"/>
    <property type="match status" value="1"/>
</dbReference>